<dbReference type="AlphaFoldDB" id="A0A5C0SD32"/>
<dbReference type="Pfam" id="PF02743">
    <property type="entry name" value="dCache_1"/>
    <property type="match status" value="1"/>
</dbReference>
<dbReference type="SUPFAM" id="SSF58104">
    <property type="entry name" value="Methyl-accepting chemotaxis protein (MCP) signaling domain"/>
    <property type="match status" value="1"/>
</dbReference>
<evidence type="ECO:0000256" key="5">
    <source>
        <dbReference type="ARBA" id="ARBA00022989"/>
    </source>
</evidence>
<name>A0A5C0SD32_CRATE</name>
<evidence type="ECO:0000256" key="8">
    <source>
        <dbReference type="PROSITE-ProRule" id="PRU00284"/>
    </source>
</evidence>
<evidence type="ECO:0000256" key="1">
    <source>
        <dbReference type="ARBA" id="ARBA00004651"/>
    </source>
</evidence>
<keyword evidence="9" id="KW-0175">Coiled coil</keyword>
<comment type="subcellular location">
    <subcellularLocation>
        <location evidence="1">Cell membrane</location>
        <topology evidence="1">Multi-pass membrane protein</topology>
    </subcellularLocation>
</comment>
<dbReference type="OrthoDB" id="9804955at2"/>
<keyword evidence="2" id="KW-1003">Cell membrane</keyword>
<dbReference type="InterPro" id="IPR004089">
    <property type="entry name" value="MCPsignal_dom"/>
</dbReference>
<evidence type="ECO:0000256" key="7">
    <source>
        <dbReference type="ARBA" id="ARBA00023224"/>
    </source>
</evidence>
<dbReference type="InterPro" id="IPR033479">
    <property type="entry name" value="dCache_1"/>
</dbReference>
<accession>A0A5C0SD32</accession>
<evidence type="ECO:0000256" key="6">
    <source>
        <dbReference type="ARBA" id="ARBA00023136"/>
    </source>
</evidence>
<evidence type="ECO:0000256" key="2">
    <source>
        <dbReference type="ARBA" id="ARBA00022475"/>
    </source>
</evidence>
<dbReference type="PANTHER" id="PTHR32089">
    <property type="entry name" value="METHYL-ACCEPTING CHEMOTAXIS PROTEIN MCPB"/>
    <property type="match status" value="1"/>
</dbReference>
<keyword evidence="7 8" id="KW-0807">Transducer</keyword>
<keyword evidence="4 10" id="KW-0812">Transmembrane</keyword>
<feature type="transmembrane region" description="Helical" evidence="10">
    <location>
        <begin position="6"/>
        <end position="28"/>
    </location>
</feature>
<reference evidence="12 13" key="1">
    <citation type="submission" date="2019-07" db="EMBL/GenBank/DDBJ databases">
        <title>Complete genome of Crassaminicella thermophila SY095.</title>
        <authorList>
            <person name="Li X."/>
        </authorList>
    </citation>
    <scope>NUCLEOTIDE SEQUENCE [LARGE SCALE GENOMIC DNA]</scope>
    <source>
        <strain evidence="12 13">SY095</strain>
    </source>
</reference>
<gene>
    <name evidence="12" type="ORF">FQB35_02660</name>
</gene>
<dbReference type="Gene3D" id="3.30.450.20">
    <property type="entry name" value="PAS domain"/>
    <property type="match status" value="1"/>
</dbReference>
<dbReference type="PROSITE" id="PS50111">
    <property type="entry name" value="CHEMOTAXIS_TRANSDUC_2"/>
    <property type="match status" value="1"/>
</dbReference>
<feature type="domain" description="Methyl-accepting transducer" evidence="11">
    <location>
        <begin position="406"/>
        <end position="663"/>
    </location>
</feature>
<keyword evidence="13" id="KW-1185">Reference proteome</keyword>
<dbReference type="KEGG" id="crs:FQB35_02660"/>
<feature type="transmembrane region" description="Helical" evidence="10">
    <location>
        <begin position="310"/>
        <end position="330"/>
    </location>
</feature>
<sequence length="692" mass="77641">MKRISTKIILAVVLSTVIISTFITIIVIKKSSQVVYEKIQENLSLQSESTTNQFNSTLLNVEMSVKGLKTAIEGSFDKSNMTNPAYIKKYMNIIAPTVKQFAEHSKGTISSYFFFNPNLVGDLYYICYSDKRGDGNFIRVENQLYTKDDFYPNNEDLSWYYNASKTKKGIWSDVYISDKMGQEMISYTSAVYIDNILIGVIGMNINFEIFENKIHKIKLYDTGYAFLLNKKFDYLIHPTLTRSHNLTTIADGKYKNLAKLLKKNTKGISEVTFADVDKILSYERLKNGWFILIAVSKDEIFKEIKDLSKVAITITLTGVILSMFIALYIGKKIAKPITLLTELIDKTKNLDLIYDERFSIVLKYKDETGKIAKSIVDMRKSLREIATHIKENSKSVTEYANHLATSTSDVSTSVEGVVKAIEELASGSTAQAKEVQEGVSKLSSFANKIKDMTNSASLMEQYSNETIKVNQQGMKAIMDLENKFEENNKIIHQVGKKVNELSTKSSTINEIVNAIESIAEQTNLLALNAAIEAARAGKAGRGFAVVAEEIRKLAVETRKSTKNIEIIVNQIQSEINGTKNHMDLAQEINKKTNQVLKNTAQVFNEIEKSLKNTVHQIENVTNNIKDIDENKDHIVTSMQEISAISEASAASTEEVSASIEEQSTSIEVISNTAQNLNEISIKLKEIVDKFHV</sequence>
<dbReference type="EMBL" id="CP042243">
    <property type="protein sequence ID" value="QEK11358.1"/>
    <property type="molecule type" value="Genomic_DNA"/>
</dbReference>
<evidence type="ECO:0000259" key="11">
    <source>
        <dbReference type="PROSITE" id="PS50111"/>
    </source>
</evidence>
<dbReference type="GO" id="GO:0005886">
    <property type="term" value="C:plasma membrane"/>
    <property type="evidence" value="ECO:0007669"/>
    <property type="project" value="UniProtKB-SubCell"/>
</dbReference>
<keyword evidence="3" id="KW-0145">Chemotaxis</keyword>
<protein>
    <submittedName>
        <fullName evidence="12">Methyl-accepting chemotaxis protein</fullName>
    </submittedName>
</protein>
<dbReference type="Gene3D" id="6.10.340.10">
    <property type="match status" value="1"/>
</dbReference>
<evidence type="ECO:0000256" key="9">
    <source>
        <dbReference type="SAM" id="Coils"/>
    </source>
</evidence>
<dbReference type="Pfam" id="PF00015">
    <property type="entry name" value="MCPsignal"/>
    <property type="match status" value="1"/>
</dbReference>
<evidence type="ECO:0000256" key="4">
    <source>
        <dbReference type="ARBA" id="ARBA00022692"/>
    </source>
</evidence>
<evidence type="ECO:0000256" key="3">
    <source>
        <dbReference type="ARBA" id="ARBA00022500"/>
    </source>
</evidence>
<evidence type="ECO:0000313" key="13">
    <source>
        <dbReference type="Proteomes" id="UP000324646"/>
    </source>
</evidence>
<dbReference type="GO" id="GO:0007165">
    <property type="term" value="P:signal transduction"/>
    <property type="evidence" value="ECO:0007669"/>
    <property type="project" value="UniProtKB-KW"/>
</dbReference>
<keyword evidence="6 10" id="KW-0472">Membrane</keyword>
<dbReference type="GO" id="GO:0006935">
    <property type="term" value="P:chemotaxis"/>
    <property type="evidence" value="ECO:0007669"/>
    <property type="project" value="UniProtKB-KW"/>
</dbReference>
<evidence type="ECO:0000313" key="12">
    <source>
        <dbReference type="EMBL" id="QEK11358.1"/>
    </source>
</evidence>
<dbReference type="CDD" id="cd11386">
    <property type="entry name" value="MCP_signal"/>
    <property type="match status" value="1"/>
</dbReference>
<dbReference type="Gene3D" id="1.10.287.950">
    <property type="entry name" value="Methyl-accepting chemotaxis protein"/>
    <property type="match status" value="1"/>
</dbReference>
<keyword evidence="5 10" id="KW-1133">Transmembrane helix</keyword>
<dbReference type="CDD" id="cd12912">
    <property type="entry name" value="PDC2_MCP_like"/>
    <property type="match status" value="1"/>
</dbReference>
<dbReference type="SMART" id="SM00283">
    <property type="entry name" value="MA"/>
    <property type="match status" value="1"/>
</dbReference>
<dbReference type="Proteomes" id="UP000324646">
    <property type="component" value="Chromosome"/>
</dbReference>
<evidence type="ECO:0000256" key="10">
    <source>
        <dbReference type="SAM" id="Phobius"/>
    </source>
</evidence>
<dbReference type="RefSeq" id="WP_148808443.1">
    <property type="nucleotide sequence ID" value="NZ_CP042243.1"/>
</dbReference>
<feature type="coiled-coil region" evidence="9">
    <location>
        <begin position="603"/>
        <end position="630"/>
    </location>
</feature>
<dbReference type="CDD" id="cd12913">
    <property type="entry name" value="PDC1_MCP_like"/>
    <property type="match status" value="1"/>
</dbReference>
<proteinExistence type="predicted"/>
<dbReference type="PANTHER" id="PTHR32089:SF112">
    <property type="entry name" value="LYSOZYME-LIKE PROTEIN-RELATED"/>
    <property type="match status" value="1"/>
</dbReference>
<organism evidence="12 13">
    <name type="scientific">Crassaminicella thermophila</name>
    <dbReference type="NCBI Taxonomy" id="2599308"/>
    <lineage>
        <taxon>Bacteria</taxon>
        <taxon>Bacillati</taxon>
        <taxon>Bacillota</taxon>
        <taxon>Clostridia</taxon>
        <taxon>Eubacteriales</taxon>
        <taxon>Clostridiaceae</taxon>
        <taxon>Crassaminicella</taxon>
    </lineage>
</organism>